<name>A0AAV4ARC1_9GAST</name>
<dbReference type="AlphaFoldDB" id="A0AAV4ARC1"/>
<sequence>MLDCSSAGAVVADVPADNLGDADEDVAYVLADHCEAADVLAYNCGAADMLAHDCGATDILFDDSGAAGVLADDCRVTDVEVAEMAFDDSGSAGDGLSMTSEGVNVIRKKYAD</sequence>
<evidence type="ECO:0000313" key="2">
    <source>
        <dbReference type="Proteomes" id="UP000735302"/>
    </source>
</evidence>
<protein>
    <submittedName>
        <fullName evidence="1">Uncharacterized protein</fullName>
    </submittedName>
</protein>
<dbReference type="Proteomes" id="UP000735302">
    <property type="component" value="Unassembled WGS sequence"/>
</dbReference>
<accession>A0AAV4ARC1</accession>
<comment type="caution">
    <text evidence="1">The sequence shown here is derived from an EMBL/GenBank/DDBJ whole genome shotgun (WGS) entry which is preliminary data.</text>
</comment>
<evidence type="ECO:0000313" key="1">
    <source>
        <dbReference type="EMBL" id="GFO09363.1"/>
    </source>
</evidence>
<dbReference type="EMBL" id="BLXT01004061">
    <property type="protein sequence ID" value="GFO09363.1"/>
    <property type="molecule type" value="Genomic_DNA"/>
</dbReference>
<gene>
    <name evidence="1" type="ORF">PoB_003586800</name>
</gene>
<proteinExistence type="predicted"/>
<organism evidence="1 2">
    <name type="scientific">Plakobranchus ocellatus</name>
    <dbReference type="NCBI Taxonomy" id="259542"/>
    <lineage>
        <taxon>Eukaryota</taxon>
        <taxon>Metazoa</taxon>
        <taxon>Spiralia</taxon>
        <taxon>Lophotrochozoa</taxon>
        <taxon>Mollusca</taxon>
        <taxon>Gastropoda</taxon>
        <taxon>Heterobranchia</taxon>
        <taxon>Euthyneura</taxon>
        <taxon>Panpulmonata</taxon>
        <taxon>Sacoglossa</taxon>
        <taxon>Placobranchoidea</taxon>
        <taxon>Plakobranchidae</taxon>
        <taxon>Plakobranchus</taxon>
    </lineage>
</organism>
<reference evidence="1 2" key="1">
    <citation type="journal article" date="2021" name="Elife">
        <title>Chloroplast acquisition without the gene transfer in kleptoplastic sea slugs, Plakobranchus ocellatus.</title>
        <authorList>
            <person name="Maeda T."/>
            <person name="Takahashi S."/>
            <person name="Yoshida T."/>
            <person name="Shimamura S."/>
            <person name="Takaki Y."/>
            <person name="Nagai Y."/>
            <person name="Toyoda A."/>
            <person name="Suzuki Y."/>
            <person name="Arimoto A."/>
            <person name="Ishii H."/>
            <person name="Satoh N."/>
            <person name="Nishiyama T."/>
            <person name="Hasebe M."/>
            <person name="Maruyama T."/>
            <person name="Minagawa J."/>
            <person name="Obokata J."/>
            <person name="Shigenobu S."/>
        </authorList>
    </citation>
    <scope>NUCLEOTIDE SEQUENCE [LARGE SCALE GENOMIC DNA]</scope>
</reference>
<keyword evidence="2" id="KW-1185">Reference proteome</keyword>